<name>A0A1Q2ZU69_ZYGRO</name>
<dbReference type="OrthoDB" id="4951845at2759"/>
<organism evidence="3 4">
    <name type="scientific">Zygosaccharomyces rouxii</name>
    <dbReference type="NCBI Taxonomy" id="4956"/>
    <lineage>
        <taxon>Eukaryota</taxon>
        <taxon>Fungi</taxon>
        <taxon>Dikarya</taxon>
        <taxon>Ascomycota</taxon>
        <taxon>Saccharomycotina</taxon>
        <taxon>Saccharomycetes</taxon>
        <taxon>Saccharomycetales</taxon>
        <taxon>Saccharomycetaceae</taxon>
        <taxon>Zygosaccharomyces</taxon>
    </lineage>
</organism>
<dbReference type="InterPro" id="IPR036915">
    <property type="entry name" value="Cyclin-like_sf"/>
</dbReference>
<keyword evidence="1" id="KW-0195">Cyclin</keyword>
<sequence length="328" mass="38513">MSTKFDTQLLLSRPYLTKRELTRLQRDSITDRRTYNQKKLAVIKFMSEICLQLNFPRRTLETAIYFYQRYHVFNRFETELCYTMATSSLLLSCKQVETIKKVNELCSVSLRLRNVPKPSSEMLDNFKKGVFQIELRILESCSFDYRTNNFLHIDECVVKFGKTFNLDYQVCLLAWVIGYDVLKLDTLLTIPQHTIALAVLKIAYQILTPGSDWFQLVARRNLETDKYSLNEAYFDILNFYINSFDICDLKNNIPPGISYFGLEKFIELKKNAGPEFGLHDFNEKDIEMDPYFTSHRDYSVRERRYVLSPKLVQDEIKTNSSNTVGGRV</sequence>
<dbReference type="Pfam" id="PF00134">
    <property type="entry name" value="Cyclin_N"/>
    <property type="match status" value="1"/>
</dbReference>
<dbReference type="EMBL" id="BDGX01000001">
    <property type="protein sequence ID" value="GAV46878.1"/>
    <property type="molecule type" value="Genomic_DNA"/>
</dbReference>
<dbReference type="GO" id="GO:0006357">
    <property type="term" value="P:regulation of transcription by RNA polymerase II"/>
    <property type="evidence" value="ECO:0007669"/>
    <property type="project" value="InterPro"/>
</dbReference>
<evidence type="ECO:0000313" key="4">
    <source>
        <dbReference type="Proteomes" id="UP000187013"/>
    </source>
</evidence>
<dbReference type="InterPro" id="IPR006671">
    <property type="entry name" value="Cyclin_N"/>
</dbReference>
<dbReference type="Gene3D" id="1.10.472.10">
    <property type="entry name" value="Cyclin-like"/>
    <property type="match status" value="2"/>
</dbReference>
<feature type="domain" description="Cyclin-like" evidence="2">
    <location>
        <begin position="44"/>
        <end position="139"/>
    </location>
</feature>
<dbReference type="Proteomes" id="UP000187013">
    <property type="component" value="Unassembled WGS sequence"/>
</dbReference>
<proteinExistence type="inferred from homology"/>
<dbReference type="AlphaFoldDB" id="A0A1Q2ZU69"/>
<dbReference type="PANTHER" id="PTHR10026">
    <property type="entry name" value="CYCLIN"/>
    <property type="match status" value="1"/>
</dbReference>
<evidence type="ECO:0000259" key="2">
    <source>
        <dbReference type="SMART" id="SM00385"/>
    </source>
</evidence>
<gene>
    <name evidence="3" type="ORF">ZYGR_0A04760</name>
</gene>
<comment type="similarity">
    <text evidence="1">Belongs to the cyclin family.</text>
</comment>
<dbReference type="eggNOG" id="KOG0834">
    <property type="taxonomic scope" value="Eukaryota"/>
</dbReference>
<accession>A0A1Q2ZU69</accession>
<evidence type="ECO:0000313" key="3">
    <source>
        <dbReference type="EMBL" id="GAV46878.1"/>
    </source>
</evidence>
<comment type="caution">
    <text evidence="3">The sequence shown here is derived from an EMBL/GenBank/DDBJ whole genome shotgun (WGS) entry which is preliminary data.</text>
</comment>
<dbReference type="GO" id="GO:0016538">
    <property type="term" value="F:cyclin-dependent protein serine/threonine kinase regulator activity"/>
    <property type="evidence" value="ECO:0007669"/>
    <property type="project" value="InterPro"/>
</dbReference>
<dbReference type="SUPFAM" id="SSF47954">
    <property type="entry name" value="Cyclin-like"/>
    <property type="match status" value="2"/>
</dbReference>
<dbReference type="InterPro" id="IPR013763">
    <property type="entry name" value="Cyclin-like_dom"/>
</dbReference>
<evidence type="ECO:0000256" key="1">
    <source>
        <dbReference type="RuleBase" id="RU000383"/>
    </source>
</evidence>
<dbReference type="SMART" id="SM00385">
    <property type="entry name" value="CYCLIN"/>
    <property type="match status" value="1"/>
</dbReference>
<dbReference type="InterPro" id="IPR043198">
    <property type="entry name" value="Cyclin/Ssn8"/>
</dbReference>
<protein>
    <recommendedName>
        <fullName evidence="2">Cyclin-like domain-containing protein</fullName>
    </recommendedName>
</protein>
<reference evidence="3 4" key="1">
    <citation type="submission" date="2016-08" db="EMBL/GenBank/DDBJ databases">
        <title>Draft genome sequence of allopolyploid Zygosaccharomyces rouxii.</title>
        <authorList>
            <person name="Watanabe J."/>
            <person name="Uehara K."/>
            <person name="Mogi Y."/>
            <person name="Tsukioka Y."/>
        </authorList>
    </citation>
    <scope>NUCLEOTIDE SEQUENCE [LARGE SCALE GENOMIC DNA]</scope>
    <source>
        <strain evidence="3 4">NBRC 110957</strain>
    </source>
</reference>